<dbReference type="SUPFAM" id="SSF56645">
    <property type="entry name" value="Acyl-CoA dehydrogenase NM domain-like"/>
    <property type="match status" value="1"/>
</dbReference>
<proteinExistence type="predicted"/>
<dbReference type="PANTHER" id="PTHR43884:SF25">
    <property type="entry name" value="ACYL-COA DEHYDROGENASE YDBM-RELATED"/>
    <property type="match status" value="1"/>
</dbReference>
<dbReference type="InterPro" id="IPR036250">
    <property type="entry name" value="AcylCo_DH-like_C"/>
</dbReference>
<dbReference type="Gene3D" id="1.10.540.10">
    <property type="entry name" value="Acyl-CoA dehydrogenase/oxidase, N-terminal domain"/>
    <property type="match status" value="1"/>
</dbReference>
<dbReference type="InterPro" id="IPR013107">
    <property type="entry name" value="Acyl-CoA_DH_C"/>
</dbReference>
<feature type="domain" description="Acyl-CoA dehydrogenase/oxidase N-terminal" evidence="4">
    <location>
        <begin position="21"/>
        <end position="90"/>
    </location>
</feature>
<feature type="domain" description="Acyl-CoA oxidase/dehydrogenase middle" evidence="3">
    <location>
        <begin position="125"/>
        <end position="218"/>
    </location>
</feature>
<gene>
    <name evidence="6" type="ORF">E6O51_01410</name>
</gene>
<reference evidence="6 7" key="1">
    <citation type="submission" date="2019-04" db="EMBL/GenBank/DDBJ databases">
        <title>Azoarcus rhizosphaerae sp. nov. isolated from rhizosphere of Ficus religiosa.</title>
        <authorList>
            <person name="Lin S.-Y."/>
            <person name="Hameed A."/>
            <person name="Hsu Y.-H."/>
            <person name="Young C.-C."/>
        </authorList>
    </citation>
    <scope>NUCLEOTIDE SEQUENCE [LARGE SCALE GENOMIC DNA]</scope>
    <source>
        <strain evidence="6 7">CC-YHH848</strain>
    </source>
</reference>
<dbReference type="InterPro" id="IPR046373">
    <property type="entry name" value="Acyl-CoA_Oxase/DH_mid-dom_sf"/>
</dbReference>
<dbReference type="Gene3D" id="1.20.140.10">
    <property type="entry name" value="Butyryl-CoA Dehydrogenase, subunit A, domain 3"/>
    <property type="match status" value="1"/>
</dbReference>
<dbReference type="GO" id="GO:0050660">
    <property type="term" value="F:flavin adenine dinucleotide binding"/>
    <property type="evidence" value="ECO:0007669"/>
    <property type="project" value="InterPro"/>
</dbReference>
<protein>
    <submittedName>
        <fullName evidence="6">Acyl-CoA dehydrogenase</fullName>
    </submittedName>
</protein>
<dbReference type="CDD" id="cd00567">
    <property type="entry name" value="ACAD"/>
    <property type="match status" value="1"/>
</dbReference>
<dbReference type="Pfam" id="PF02770">
    <property type="entry name" value="Acyl-CoA_dh_M"/>
    <property type="match status" value="1"/>
</dbReference>
<evidence type="ECO:0000259" key="3">
    <source>
        <dbReference type="Pfam" id="PF02770"/>
    </source>
</evidence>
<dbReference type="PANTHER" id="PTHR43884">
    <property type="entry name" value="ACYL-COA DEHYDROGENASE"/>
    <property type="match status" value="1"/>
</dbReference>
<dbReference type="PIRSF" id="PIRSF016578">
    <property type="entry name" value="HsaA"/>
    <property type="match status" value="1"/>
</dbReference>
<evidence type="ECO:0000313" key="6">
    <source>
        <dbReference type="EMBL" id="THF65287.1"/>
    </source>
</evidence>
<dbReference type="Pfam" id="PF02771">
    <property type="entry name" value="Acyl-CoA_dh_N"/>
    <property type="match status" value="1"/>
</dbReference>
<dbReference type="InterPro" id="IPR037069">
    <property type="entry name" value="AcylCoA_DH/ox_N_sf"/>
</dbReference>
<dbReference type="AlphaFoldDB" id="A0A4S4AYQ6"/>
<sequence>MGAVDTVLLTPAARAAALVETFAGRAAANDRDNRLPLENIADLHAAGLLGLTVPKSEGGLGGGLADALAVITTVSRGDASTALLLSLHYQWHALIAASTRWPAALRARVGRVAVDGGLINALRVEPELGTPVRGGLPATRARRADGGWRLSGRKIYSTGAALLHHAVVWAAADAEDGGEPLLGYFLLPMDAAGIGIVPTWDHLGMRATVSDDVVLDDVRVPADHAVDLRPAAEWAAPDPLIATWNPVLISAAYAGIPEAARDWLVQWLNGRTPTNLGAPLSSLYRFQQVVGEIEALIAVNRRLLQHAAADFDAGRPGDPVRASIEAGFVKQAVTGNAIRAVELAVEAAGNPALMRANPLERLHRDVLCSRIHSPQNDMILIQAGRAALGLL</sequence>
<dbReference type="SUPFAM" id="SSF47203">
    <property type="entry name" value="Acyl-CoA dehydrogenase C-terminal domain-like"/>
    <property type="match status" value="1"/>
</dbReference>
<dbReference type="Pfam" id="PF08028">
    <property type="entry name" value="Acyl-CoA_dh_2"/>
    <property type="match status" value="1"/>
</dbReference>
<evidence type="ECO:0000256" key="1">
    <source>
        <dbReference type="ARBA" id="ARBA00022630"/>
    </source>
</evidence>
<dbReference type="InterPro" id="IPR006091">
    <property type="entry name" value="Acyl-CoA_Oxase/DH_mid-dom"/>
</dbReference>
<dbReference type="GO" id="GO:0003995">
    <property type="term" value="F:acyl-CoA dehydrogenase activity"/>
    <property type="evidence" value="ECO:0007669"/>
    <property type="project" value="TreeGrafter"/>
</dbReference>
<organism evidence="6 7">
    <name type="scientific">Pseudothauera rhizosphaerae</name>
    <dbReference type="NCBI Taxonomy" id="2565932"/>
    <lineage>
        <taxon>Bacteria</taxon>
        <taxon>Pseudomonadati</taxon>
        <taxon>Pseudomonadota</taxon>
        <taxon>Betaproteobacteria</taxon>
        <taxon>Rhodocyclales</taxon>
        <taxon>Zoogloeaceae</taxon>
        <taxon>Pseudothauera</taxon>
    </lineage>
</organism>
<dbReference type="RefSeq" id="WP_136383180.1">
    <property type="nucleotide sequence ID" value="NZ_SSOD01000001.1"/>
</dbReference>
<keyword evidence="1" id="KW-0285">Flavoprotein</keyword>
<keyword evidence="2" id="KW-0560">Oxidoreductase</keyword>
<name>A0A4S4AYQ6_9RHOO</name>
<dbReference type="InterPro" id="IPR009100">
    <property type="entry name" value="AcylCoA_DH/oxidase_NM_dom_sf"/>
</dbReference>
<keyword evidence="7" id="KW-1185">Reference proteome</keyword>
<dbReference type="Gene3D" id="2.40.110.10">
    <property type="entry name" value="Butyryl-CoA Dehydrogenase, subunit A, domain 2"/>
    <property type="match status" value="1"/>
</dbReference>
<feature type="domain" description="Acyl-CoA dehydrogenase C-terminal" evidence="5">
    <location>
        <begin position="248"/>
        <end position="373"/>
    </location>
</feature>
<dbReference type="OrthoDB" id="7316074at2"/>
<evidence type="ECO:0000259" key="4">
    <source>
        <dbReference type="Pfam" id="PF02771"/>
    </source>
</evidence>
<evidence type="ECO:0000313" key="7">
    <source>
        <dbReference type="Proteomes" id="UP000307956"/>
    </source>
</evidence>
<comment type="caution">
    <text evidence="6">The sequence shown here is derived from an EMBL/GenBank/DDBJ whole genome shotgun (WGS) entry which is preliminary data.</text>
</comment>
<dbReference type="EMBL" id="SSOD01000001">
    <property type="protein sequence ID" value="THF65287.1"/>
    <property type="molecule type" value="Genomic_DNA"/>
</dbReference>
<dbReference type="Proteomes" id="UP000307956">
    <property type="component" value="Unassembled WGS sequence"/>
</dbReference>
<evidence type="ECO:0000256" key="2">
    <source>
        <dbReference type="ARBA" id="ARBA00023002"/>
    </source>
</evidence>
<evidence type="ECO:0000259" key="5">
    <source>
        <dbReference type="Pfam" id="PF08028"/>
    </source>
</evidence>
<dbReference type="InterPro" id="IPR013786">
    <property type="entry name" value="AcylCoA_DH/ox_N"/>
</dbReference>
<accession>A0A4S4AYQ6</accession>